<dbReference type="InterPro" id="IPR013899">
    <property type="entry name" value="DUF1771"/>
</dbReference>
<dbReference type="PROSITE" id="PS50828">
    <property type="entry name" value="SMR"/>
    <property type="match status" value="1"/>
</dbReference>
<evidence type="ECO:0000256" key="1">
    <source>
        <dbReference type="SAM" id="MobiDB-lite"/>
    </source>
</evidence>
<dbReference type="InterPro" id="IPR036063">
    <property type="entry name" value="Smr_dom_sf"/>
</dbReference>
<sequence length="619" mass="66332">MGSQSKLQDNLQAEFAPPLDASLIAAIVADYVNDGDQEPSPLTLKQLRIQLALLAAQAEQDEHIFSEQLSHLSLDTGNLSVTDDTNSLNDTSTFDTRTAFTTPSSCDGSDASGSSSPKSFNTPLGFLQAAFPHLPTSLLRNALGSMGDIDDVDMEVVVEAILSKEYIRELEERGLEDAEVAEDESLWATVEKKKTPPKSAKKQKKTAVTLTFGDVRQGAQVRPSTAPNSPQICTGQADPWTQVSSMAAHLANLLPSHSASYFQSIFHSPEYASPSTALRVALTSFSPPEVPDAQVGVLHALFDLVLSAEKYNDLSSQERDALLSDAELVFRATKLDAEAALDLLDVLVSLDSDSMSGGWGLYHSPVPASPTIGHQPRSPVSRLLPSGPPAVPPPPTRQRTAPLSSVSPNVWQTVTPTRRTASSSGYTHADFIPAYNQGKKAKMRGSGNGLGKGGKGDVGELPGRKSHSARVNELVKKRNEALREASRAWQRGNNKTRGGEVAQFYAAQARELSERARNENLEAAHDMVYSKRQVANNCTTIDLHGTTVSEAVSIVQTILLEDCPSEAKPLKVITGRGRHSVNGVGVLAPAVKAALVGEGWNVGTWEAGLIVRGRTSRRP</sequence>
<accession>A0A4S4MPS9</accession>
<dbReference type="AlphaFoldDB" id="A0A4S4MPS9"/>
<keyword evidence="4" id="KW-1185">Reference proteome</keyword>
<feature type="region of interest" description="Disordered" evidence="1">
    <location>
        <begin position="86"/>
        <end position="118"/>
    </location>
</feature>
<feature type="domain" description="Smr" evidence="2">
    <location>
        <begin position="541"/>
        <end position="614"/>
    </location>
</feature>
<dbReference type="InterPro" id="IPR002625">
    <property type="entry name" value="Smr_dom"/>
</dbReference>
<dbReference type="EMBL" id="SGPM01000228">
    <property type="protein sequence ID" value="THH27745.1"/>
    <property type="molecule type" value="Genomic_DNA"/>
</dbReference>
<name>A0A4S4MPS9_9APHY</name>
<dbReference type="SMART" id="SM01162">
    <property type="entry name" value="DUF1771"/>
    <property type="match status" value="1"/>
</dbReference>
<dbReference type="Proteomes" id="UP000308730">
    <property type="component" value="Unassembled WGS sequence"/>
</dbReference>
<dbReference type="Pfam" id="PF08590">
    <property type="entry name" value="DUF1771"/>
    <property type="match status" value="1"/>
</dbReference>
<dbReference type="GO" id="GO:0004519">
    <property type="term" value="F:endonuclease activity"/>
    <property type="evidence" value="ECO:0007669"/>
    <property type="project" value="TreeGrafter"/>
</dbReference>
<dbReference type="InterPro" id="IPR052772">
    <property type="entry name" value="Endo/PolyKinase_Domain-Protein"/>
</dbReference>
<dbReference type="PANTHER" id="PTHR46535:SF1">
    <property type="entry name" value="NEDD4-BINDING PROTEIN 2"/>
    <property type="match status" value="1"/>
</dbReference>
<proteinExistence type="predicted"/>
<dbReference type="PANTHER" id="PTHR46535">
    <property type="entry name" value="NEDD4-BINDING PROTEIN 2"/>
    <property type="match status" value="1"/>
</dbReference>
<protein>
    <recommendedName>
        <fullName evidence="2">Smr domain-containing protein</fullName>
    </recommendedName>
</protein>
<reference evidence="3 4" key="1">
    <citation type="submission" date="2019-02" db="EMBL/GenBank/DDBJ databases">
        <title>Genome sequencing of the rare red list fungi Antrodiella citrinella (Flaviporus citrinellus).</title>
        <authorList>
            <person name="Buettner E."/>
            <person name="Kellner H."/>
        </authorList>
    </citation>
    <scope>NUCLEOTIDE SEQUENCE [LARGE SCALE GENOMIC DNA]</scope>
    <source>
        <strain evidence="3 4">DSM 108506</strain>
    </source>
</reference>
<dbReference type="Gene3D" id="3.30.1370.110">
    <property type="match status" value="1"/>
</dbReference>
<dbReference type="Pfam" id="PF01713">
    <property type="entry name" value="Smr"/>
    <property type="match status" value="1"/>
</dbReference>
<organism evidence="3 4">
    <name type="scientific">Antrodiella citrinella</name>
    <dbReference type="NCBI Taxonomy" id="2447956"/>
    <lineage>
        <taxon>Eukaryota</taxon>
        <taxon>Fungi</taxon>
        <taxon>Dikarya</taxon>
        <taxon>Basidiomycota</taxon>
        <taxon>Agaricomycotina</taxon>
        <taxon>Agaricomycetes</taxon>
        <taxon>Polyporales</taxon>
        <taxon>Steccherinaceae</taxon>
        <taxon>Antrodiella</taxon>
    </lineage>
</organism>
<feature type="compositionally biased region" description="Pro residues" evidence="1">
    <location>
        <begin position="386"/>
        <end position="396"/>
    </location>
</feature>
<feature type="region of interest" description="Disordered" evidence="1">
    <location>
        <begin position="437"/>
        <end position="469"/>
    </location>
</feature>
<comment type="caution">
    <text evidence="3">The sequence shown here is derived from an EMBL/GenBank/DDBJ whole genome shotgun (WGS) entry which is preliminary data.</text>
</comment>
<dbReference type="SMART" id="SM00463">
    <property type="entry name" value="SMR"/>
    <property type="match status" value="1"/>
</dbReference>
<evidence type="ECO:0000313" key="4">
    <source>
        <dbReference type="Proteomes" id="UP000308730"/>
    </source>
</evidence>
<evidence type="ECO:0000259" key="2">
    <source>
        <dbReference type="PROSITE" id="PS50828"/>
    </source>
</evidence>
<evidence type="ECO:0000313" key="3">
    <source>
        <dbReference type="EMBL" id="THH27745.1"/>
    </source>
</evidence>
<dbReference type="GO" id="GO:0005634">
    <property type="term" value="C:nucleus"/>
    <property type="evidence" value="ECO:0007669"/>
    <property type="project" value="TreeGrafter"/>
</dbReference>
<dbReference type="SUPFAM" id="SSF160443">
    <property type="entry name" value="SMR domain-like"/>
    <property type="match status" value="1"/>
</dbReference>
<dbReference type="OrthoDB" id="4080456at2759"/>
<gene>
    <name evidence="3" type="ORF">EUX98_g6445</name>
</gene>
<feature type="region of interest" description="Disordered" evidence="1">
    <location>
        <begin position="370"/>
        <end position="406"/>
    </location>
</feature>